<comment type="similarity">
    <text evidence="1">Belongs to the plant acyltransferase family.</text>
</comment>
<keyword evidence="5" id="KW-1185">Reference proteome</keyword>
<dbReference type="PANTHER" id="PTHR31623">
    <property type="entry name" value="F21J9.9"/>
    <property type="match status" value="1"/>
</dbReference>
<evidence type="ECO:0000256" key="3">
    <source>
        <dbReference type="ARBA" id="ARBA00023315"/>
    </source>
</evidence>
<reference evidence="4 5" key="1">
    <citation type="submission" date="2014-04" db="EMBL/GenBank/DDBJ databases">
        <authorList>
            <consortium name="International Citrus Genome Consortium"/>
            <person name="Gmitter F."/>
            <person name="Chen C."/>
            <person name="Farmerie W."/>
            <person name="Harkins T."/>
            <person name="Desany B."/>
            <person name="Mohiuddin M."/>
            <person name="Kodira C."/>
            <person name="Borodovsky M."/>
            <person name="Lomsadze A."/>
            <person name="Burns P."/>
            <person name="Jenkins J."/>
            <person name="Prochnik S."/>
            <person name="Shu S."/>
            <person name="Chapman J."/>
            <person name="Pitluck S."/>
            <person name="Schmutz J."/>
            <person name="Rokhsar D."/>
        </authorList>
    </citation>
    <scope>NUCLEOTIDE SEQUENCE</scope>
</reference>
<evidence type="ECO:0000256" key="2">
    <source>
        <dbReference type="ARBA" id="ARBA00022679"/>
    </source>
</evidence>
<dbReference type="AlphaFoldDB" id="A0A067F0W2"/>
<dbReference type="EMBL" id="KK784969">
    <property type="protein sequence ID" value="KDO56836.1"/>
    <property type="molecule type" value="Genomic_DNA"/>
</dbReference>
<gene>
    <name evidence="4" type="ORF">CISIN_1g037338mg</name>
</gene>
<dbReference type="InterPro" id="IPR023213">
    <property type="entry name" value="CAT-like_dom_sf"/>
</dbReference>
<evidence type="ECO:0000313" key="4">
    <source>
        <dbReference type="EMBL" id="KDO56836.1"/>
    </source>
</evidence>
<accession>A0A067F0W2</accession>
<evidence type="ECO:0000256" key="1">
    <source>
        <dbReference type="ARBA" id="ARBA00009861"/>
    </source>
</evidence>
<name>A0A067F0W2_CITSI</name>
<protein>
    <submittedName>
        <fullName evidence="4">Uncharacterized protein</fullName>
    </submittedName>
</protein>
<dbReference type="Gene3D" id="3.30.559.10">
    <property type="entry name" value="Chloramphenicol acetyltransferase-like domain"/>
    <property type="match status" value="3"/>
</dbReference>
<dbReference type="STRING" id="2711.A0A067F0W2"/>
<sequence length="375" mass="42291">MSRSIEVETLAREIIKPSSPTPHHLRNLKLSLLDQIIPVEYTAVILFYRGNDDTHHHSHISQHLKQSLSETLKIYYPFAGIIKDHILVECKDNGVEYVEAQSNCLLFKKKKRRESDILLRPIQKFLRKFLPIEIESPKAGSAPLLLIKFIFFKCGGVAIGNCLSHKIGDGCTTSTVINNWAATARGSGKTSENIPEYNAASIFPPDDFLKPYMDVIGTNYITKRFVFDASNIAALRTKVASASVPKPTRVEAVTALIWKCTIAASRSIRGFPNLSLTVHSMNLRKMVMQTLPDGVEGDEIDYYMYSNLSRLQKYETDFGWEKPIWMTIPNYMHNMFMLLGTRDGKGMEALVSLSKEDMALFEHDKELLAFAAANP</sequence>
<organism evidence="4 5">
    <name type="scientific">Citrus sinensis</name>
    <name type="common">Sweet orange</name>
    <name type="synonym">Citrus aurantium var. sinensis</name>
    <dbReference type="NCBI Taxonomy" id="2711"/>
    <lineage>
        <taxon>Eukaryota</taxon>
        <taxon>Viridiplantae</taxon>
        <taxon>Streptophyta</taxon>
        <taxon>Embryophyta</taxon>
        <taxon>Tracheophyta</taxon>
        <taxon>Spermatophyta</taxon>
        <taxon>Magnoliopsida</taxon>
        <taxon>eudicotyledons</taxon>
        <taxon>Gunneridae</taxon>
        <taxon>Pentapetalae</taxon>
        <taxon>rosids</taxon>
        <taxon>malvids</taxon>
        <taxon>Sapindales</taxon>
        <taxon>Rutaceae</taxon>
        <taxon>Aurantioideae</taxon>
        <taxon>Citrus</taxon>
    </lineage>
</organism>
<dbReference type="GO" id="GO:0016746">
    <property type="term" value="F:acyltransferase activity"/>
    <property type="evidence" value="ECO:0007669"/>
    <property type="project" value="UniProtKB-KW"/>
</dbReference>
<feature type="non-terminal residue" evidence="4">
    <location>
        <position position="375"/>
    </location>
</feature>
<keyword evidence="3" id="KW-0012">Acyltransferase</keyword>
<proteinExistence type="inferred from homology"/>
<dbReference type="PANTHER" id="PTHR31623:SF117">
    <property type="entry name" value="BAHD ACYLTRANSFERASE"/>
    <property type="match status" value="1"/>
</dbReference>
<dbReference type="SMR" id="A0A067F0W2"/>
<dbReference type="Proteomes" id="UP000027120">
    <property type="component" value="Unassembled WGS sequence"/>
</dbReference>
<dbReference type="Pfam" id="PF02458">
    <property type="entry name" value="Transferase"/>
    <property type="match status" value="2"/>
</dbReference>
<keyword evidence="2" id="KW-0808">Transferase</keyword>
<evidence type="ECO:0000313" key="5">
    <source>
        <dbReference type="Proteomes" id="UP000027120"/>
    </source>
</evidence>